<dbReference type="Gene3D" id="2.30.330.10">
    <property type="entry name" value="SpoA-like"/>
    <property type="match status" value="1"/>
</dbReference>
<evidence type="ECO:0000256" key="10">
    <source>
        <dbReference type="ARBA" id="ARBA00025044"/>
    </source>
</evidence>
<keyword evidence="8" id="KW-0472">Membrane</keyword>
<proteinExistence type="inferred from homology"/>
<dbReference type="EMBL" id="ACYY01000008">
    <property type="protein sequence ID" value="EEW25564.1"/>
    <property type="molecule type" value="Genomic_DNA"/>
</dbReference>
<dbReference type="eggNOG" id="COG1868">
    <property type="taxonomic scope" value="Bacteria"/>
</dbReference>
<evidence type="ECO:0000256" key="3">
    <source>
        <dbReference type="ARBA" id="ARBA00011049"/>
    </source>
</evidence>
<comment type="similarity">
    <text evidence="3">Belongs to the FliM family.</text>
</comment>
<evidence type="ECO:0000256" key="4">
    <source>
        <dbReference type="ARBA" id="ARBA00021898"/>
    </source>
</evidence>
<gene>
    <name evidence="13" type="ORF">Rsw2DRAFT_1608</name>
</gene>
<organism evidence="13 14">
    <name type="scientific">Rhodobacter ferrooxidans</name>
    <dbReference type="NCBI Taxonomy" id="371731"/>
    <lineage>
        <taxon>Bacteria</taxon>
        <taxon>Pseudomonadati</taxon>
        <taxon>Pseudomonadota</taxon>
        <taxon>Alphaproteobacteria</taxon>
        <taxon>Rhodobacterales</taxon>
        <taxon>Rhodobacter group</taxon>
        <taxon>Rhodobacter</taxon>
    </lineage>
</organism>
<keyword evidence="7" id="KW-0283">Flagellar rotation</keyword>
<evidence type="ECO:0000256" key="11">
    <source>
        <dbReference type="SAM" id="MobiDB-lite"/>
    </source>
</evidence>
<name>C8S0N0_9RHOB</name>
<dbReference type="AlphaFoldDB" id="C8S0N0"/>
<keyword evidence="14" id="KW-1185">Reference proteome</keyword>
<evidence type="ECO:0000259" key="12">
    <source>
        <dbReference type="Pfam" id="PF01052"/>
    </source>
</evidence>
<dbReference type="GO" id="GO:0009425">
    <property type="term" value="C:bacterial-type flagellum basal body"/>
    <property type="evidence" value="ECO:0007669"/>
    <property type="project" value="UniProtKB-SubCell"/>
</dbReference>
<keyword evidence="5" id="KW-1003">Cell membrane</keyword>
<evidence type="ECO:0000256" key="5">
    <source>
        <dbReference type="ARBA" id="ARBA00022475"/>
    </source>
</evidence>
<accession>C8S0N0</accession>
<feature type="region of interest" description="Disordered" evidence="11">
    <location>
        <begin position="286"/>
        <end position="325"/>
    </location>
</feature>
<comment type="function">
    <text evidence="10">FliM is one of three proteins (FliG, FliN, FliM) that forms the rotor-mounted switch complex (C ring), located at the base of the basal body. This complex interacts with the CheY and CheZ chemotaxis proteins, in addition to contacting components of the motor that determine the direction of flagellar rotation.</text>
</comment>
<reference evidence="13 14" key="1">
    <citation type="submission" date="2009-08" db="EMBL/GenBank/DDBJ databases">
        <title>The draft genome of Rhodobacter sp. SW2.</title>
        <authorList>
            <consortium name="US DOE Joint Genome Institute (JGI-PGF)"/>
            <person name="Lucas S."/>
            <person name="Copeland A."/>
            <person name="Lapidus A."/>
            <person name="Glavina del Rio T."/>
            <person name="Tice H."/>
            <person name="Bruce D."/>
            <person name="Goodwin L."/>
            <person name="Pitluck S."/>
            <person name="Larimer F."/>
            <person name="Land M.L."/>
            <person name="Hauser L."/>
            <person name="Emerson D."/>
        </authorList>
    </citation>
    <scope>NUCLEOTIDE SEQUENCE [LARGE SCALE GENOMIC DNA]</scope>
    <source>
        <strain evidence="13 14">SW2</strain>
    </source>
</reference>
<dbReference type="GO" id="GO:0050918">
    <property type="term" value="P:positive chemotaxis"/>
    <property type="evidence" value="ECO:0007669"/>
    <property type="project" value="TreeGrafter"/>
</dbReference>
<keyword evidence="6" id="KW-0145">Chemotaxis</keyword>
<dbReference type="RefSeq" id="WP_008029814.1">
    <property type="nucleotide sequence ID" value="NZ_ACYY01000008.1"/>
</dbReference>
<sequence length="325" mass="33988">MGVIRRKLAAVQGAPPESGGADKAWPLALARAARDAMALRLEVEKLDIQRRSLTELLDMPPERALIAVLEGPAEGLGVLVISPSILAGLIEAQTVGQVSPRPEFARKPTRTDAAMVAGMLDLALEGMESLLVAEDDLVWAGGFRYASFLDDPRPLGLLLEDVPYRLVQAQISLAGGMKTGSLMLALPADGRGRKPRRPDAVAPQAGAALMFAAAMNEQVMAADCTLEAVLAKVTLPLAAVMKLKVGDVLPLGTAALDRIALTGITGQPVAVGRLGQNRGMRAVRVDTASDAAPRSRGGDHGTHHGLMAEPMAMADPDDLRLTGTG</sequence>
<feature type="domain" description="Flagellar motor switch protein FliN-like C-terminal" evidence="12">
    <location>
        <begin position="217"/>
        <end position="286"/>
    </location>
</feature>
<dbReference type="InterPro" id="IPR036429">
    <property type="entry name" value="SpoA-like_sf"/>
</dbReference>
<evidence type="ECO:0000313" key="13">
    <source>
        <dbReference type="EMBL" id="EEW25564.1"/>
    </source>
</evidence>
<dbReference type="GO" id="GO:0005886">
    <property type="term" value="C:plasma membrane"/>
    <property type="evidence" value="ECO:0007669"/>
    <property type="project" value="UniProtKB-SubCell"/>
</dbReference>
<evidence type="ECO:0000256" key="8">
    <source>
        <dbReference type="ARBA" id="ARBA00023136"/>
    </source>
</evidence>
<dbReference type="Gene3D" id="3.40.1550.10">
    <property type="entry name" value="CheC-like"/>
    <property type="match status" value="1"/>
</dbReference>
<evidence type="ECO:0000256" key="9">
    <source>
        <dbReference type="ARBA" id="ARBA00023143"/>
    </source>
</evidence>
<evidence type="ECO:0000256" key="2">
    <source>
        <dbReference type="ARBA" id="ARBA00004202"/>
    </source>
</evidence>
<keyword evidence="9" id="KW-0975">Bacterial flagellum</keyword>
<evidence type="ECO:0000256" key="6">
    <source>
        <dbReference type="ARBA" id="ARBA00022500"/>
    </source>
</evidence>
<dbReference type="GO" id="GO:0071978">
    <property type="term" value="P:bacterial-type flagellum-dependent swarming motility"/>
    <property type="evidence" value="ECO:0007669"/>
    <property type="project" value="TreeGrafter"/>
</dbReference>
<dbReference type="OrthoDB" id="7824563at2"/>
<evidence type="ECO:0000256" key="1">
    <source>
        <dbReference type="ARBA" id="ARBA00004117"/>
    </source>
</evidence>
<dbReference type="PANTHER" id="PTHR30034:SF3">
    <property type="entry name" value="FLAGELLAR MOTOR SWITCH PROTEIN FLIM"/>
    <property type="match status" value="1"/>
</dbReference>
<comment type="caution">
    <text evidence="13">The sequence shown here is derived from an EMBL/GenBank/DDBJ whole genome shotgun (WGS) entry which is preliminary data.</text>
</comment>
<dbReference type="InterPro" id="IPR001543">
    <property type="entry name" value="FliN-like_C"/>
</dbReference>
<dbReference type="Proteomes" id="UP000010121">
    <property type="component" value="Unassembled WGS sequence"/>
</dbReference>
<protein>
    <recommendedName>
        <fullName evidence="4">Flagellar motor switch protein FliM</fullName>
    </recommendedName>
</protein>
<evidence type="ECO:0000256" key="7">
    <source>
        <dbReference type="ARBA" id="ARBA00022779"/>
    </source>
</evidence>
<dbReference type="Pfam" id="PF01052">
    <property type="entry name" value="FliMN_C"/>
    <property type="match status" value="1"/>
</dbReference>
<comment type="subcellular location">
    <subcellularLocation>
        <location evidence="1">Bacterial flagellum basal body</location>
    </subcellularLocation>
    <subcellularLocation>
        <location evidence="2">Cell membrane</location>
        <topology evidence="2">Peripheral membrane protein</topology>
    </subcellularLocation>
</comment>
<dbReference type="STRING" id="371731.Rsw2DRAFT_1608"/>
<evidence type="ECO:0000313" key="14">
    <source>
        <dbReference type="Proteomes" id="UP000010121"/>
    </source>
</evidence>
<dbReference type="PANTHER" id="PTHR30034">
    <property type="entry name" value="FLAGELLAR MOTOR SWITCH PROTEIN FLIM"/>
    <property type="match status" value="1"/>
</dbReference>
<dbReference type="SUPFAM" id="SSF101801">
    <property type="entry name" value="Surface presentation of antigens (SPOA)"/>
    <property type="match status" value="1"/>
</dbReference>
<dbReference type="InterPro" id="IPR028976">
    <property type="entry name" value="CheC-like_sf"/>
</dbReference>